<dbReference type="AlphaFoldDB" id="A0A0G3H179"/>
<feature type="transmembrane region" description="Helical" evidence="1">
    <location>
        <begin position="76"/>
        <end position="96"/>
    </location>
</feature>
<keyword evidence="3" id="KW-1185">Reference proteome</keyword>
<dbReference type="KEGG" id="cmv:CMUST_14180"/>
<evidence type="ECO:0000313" key="3">
    <source>
        <dbReference type="Proteomes" id="UP000035199"/>
    </source>
</evidence>
<reference evidence="2 3" key="1">
    <citation type="journal article" date="2015" name="Genome Announc.">
        <title>Complete Genome Sequence of the Type Strain Corynebacterium mustelae DSM 45274, Isolated from Various Tissues of a Male Ferret with Lethal Sepsis.</title>
        <authorList>
            <person name="Ruckert C."/>
            <person name="Eimer J."/>
            <person name="Winkler A."/>
            <person name="Tauch A."/>
        </authorList>
    </citation>
    <scope>NUCLEOTIDE SEQUENCE [LARGE SCALE GENOMIC DNA]</scope>
    <source>
        <strain evidence="2 3">DSM 45274</strain>
    </source>
</reference>
<keyword evidence="1" id="KW-0472">Membrane</keyword>
<proteinExistence type="predicted"/>
<feature type="transmembrane region" description="Helical" evidence="1">
    <location>
        <begin position="139"/>
        <end position="163"/>
    </location>
</feature>
<dbReference type="EMBL" id="CP011542">
    <property type="protein sequence ID" value="AKK07129.1"/>
    <property type="molecule type" value="Genomic_DNA"/>
</dbReference>
<keyword evidence="1" id="KW-0812">Transmembrane</keyword>
<keyword evidence="1" id="KW-1133">Transmembrane helix</keyword>
<reference evidence="3" key="2">
    <citation type="submission" date="2015-05" db="EMBL/GenBank/DDBJ databases">
        <title>Complete genome sequence of Corynebacterium mustelae DSM 45274, isolated from various tissues of a male ferret with lethal sepsis.</title>
        <authorList>
            <person name="Ruckert C."/>
            <person name="Albersmeier A."/>
            <person name="Winkler A."/>
            <person name="Tauch A."/>
        </authorList>
    </citation>
    <scope>NUCLEOTIDE SEQUENCE [LARGE SCALE GENOMIC DNA]</scope>
    <source>
        <strain evidence="3">DSM 45274</strain>
    </source>
</reference>
<feature type="transmembrane region" description="Helical" evidence="1">
    <location>
        <begin position="6"/>
        <end position="26"/>
    </location>
</feature>
<name>A0A0G3H179_9CORY</name>
<protein>
    <submittedName>
        <fullName evidence="2">Uncharacterized protein</fullName>
    </submittedName>
</protein>
<dbReference type="PATRIC" id="fig|571915.4.peg.3045"/>
<feature type="transmembrane region" description="Helical" evidence="1">
    <location>
        <begin position="38"/>
        <end position="64"/>
    </location>
</feature>
<gene>
    <name evidence="2" type="ORF">CMUST_14180</name>
</gene>
<evidence type="ECO:0000256" key="1">
    <source>
        <dbReference type="SAM" id="Phobius"/>
    </source>
</evidence>
<accession>A0A0G3H179</accession>
<sequence>MIDSHYGVAIMLLGLLPFFSYILFFPKEKDDLYRKHQFGGWYFIFELLFYFIVGFLPAIVFFTLSYADLPHYRLRVFVIFCASITIFPAFLFTTWLRMSGDNYKTRLRDFRPFIREIMGKNPYLDSDEAFPVGKVNSTWLFKGCATFLIAAVSVLIVAILVLWPR</sequence>
<organism evidence="2 3">
    <name type="scientific">Corynebacterium mustelae</name>
    <dbReference type="NCBI Taxonomy" id="571915"/>
    <lineage>
        <taxon>Bacteria</taxon>
        <taxon>Bacillati</taxon>
        <taxon>Actinomycetota</taxon>
        <taxon>Actinomycetes</taxon>
        <taxon>Mycobacteriales</taxon>
        <taxon>Corynebacteriaceae</taxon>
        <taxon>Corynebacterium</taxon>
    </lineage>
</organism>
<dbReference type="Proteomes" id="UP000035199">
    <property type="component" value="Chromosome"/>
</dbReference>
<evidence type="ECO:0000313" key="2">
    <source>
        <dbReference type="EMBL" id="AKK07129.1"/>
    </source>
</evidence>